<organism evidence="1 2">
    <name type="scientific">Hesseltinella vesiculosa</name>
    <dbReference type="NCBI Taxonomy" id="101127"/>
    <lineage>
        <taxon>Eukaryota</taxon>
        <taxon>Fungi</taxon>
        <taxon>Fungi incertae sedis</taxon>
        <taxon>Mucoromycota</taxon>
        <taxon>Mucoromycotina</taxon>
        <taxon>Mucoromycetes</taxon>
        <taxon>Mucorales</taxon>
        <taxon>Cunninghamellaceae</taxon>
        <taxon>Hesseltinella</taxon>
    </lineage>
</organism>
<sequence>MDPGIQDLNGSAMETIKAKRVSIQPPVVDDPMESIVVSEPPEPSGTEQLGDEGEETIIDESLIADEFGPLAFRDPADRRFLLGFELRHFRLAPQYEAAWNMDDIDLRQEESDDEDATLNDHILESLINGLLNSAAPADIRRGKTIKRKLQMNRKRPNRFKRTVTRKPN</sequence>
<dbReference type="Proteomes" id="UP000242146">
    <property type="component" value="Unassembled WGS sequence"/>
</dbReference>
<evidence type="ECO:0000313" key="2">
    <source>
        <dbReference type="Proteomes" id="UP000242146"/>
    </source>
</evidence>
<keyword evidence="2" id="KW-1185">Reference proteome</keyword>
<comment type="caution">
    <text evidence="1">The sequence shown here is derived from an EMBL/GenBank/DDBJ whole genome shotgun (WGS) entry which is preliminary data.</text>
</comment>
<evidence type="ECO:0000313" key="1">
    <source>
        <dbReference type="EMBL" id="ORX54480.1"/>
    </source>
</evidence>
<dbReference type="STRING" id="101127.A0A1X2GID6"/>
<protein>
    <submittedName>
        <fullName evidence="1">Uncharacterized protein</fullName>
    </submittedName>
</protein>
<gene>
    <name evidence="1" type="ORF">DM01DRAFT_1335623</name>
</gene>
<proteinExistence type="predicted"/>
<reference evidence="1 2" key="1">
    <citation type="submission" date="2016-07" db="EMBL/GenBank/DDBJ databases">
        <title>Pervasive Adenine N6-methylation of Active Genes in Fungi.</title>
        <authorList>
            <consortium name="DOE Joint Genome Institute"/>
            <person name="Mondo S.J."/>
            <person name="Dannebaum R.O."/>
            <person name="Kuo R.C."/>
            <person name="Labutti K."/>
            <person name="Haridas S."/>
            <person name="Kuo A."/>
            <person name="Salamov A."/>
            <person name="Ahrendt S.R."/>
            <person name="Lipzen A."/>
            <person name="Sullivan W."/>
            <person name="Andreopoulos W.B."/>
            <person name="Clum A."/>
            <person name="Lindquist E."/>
            <person name="Daum C."/>
            <person name="Ramamoorthy G.K."/>
            <person name="Gryganskyi A."/>
            <person name="Culley D."/>
            <person name="Magnuson J.K."/>
            <person name="James T.Y."/>
            <person name="O'Malley M.A."/>
            <person name="Stajich J.E."/>
            <person name="Spatafora J.W."/>
            <person name="Visel A."/>
            <person name="Grigoriev I.V."/>
        </authorList>
    </citation>
    <scope>NUCLEOTIDE SEQUENCE [LARGE SCALE GENOMIC DNA]</scope>
    <source>
        <strain evidence="1 2">NRRL 3301</strain>
    </source>
</reference>
<dbReference type="EMBL" id="MCGT01000013">
    <property type="protein sequence ID" value="ORX54480.1"/>
    <property type="molecule type" value="Genomic_DNA"/>
</dbReference>
<dbReference type="OrthoDB" id="2265977at2759"/>
<name>A0A1X2GID6_9FUNG</name>
<dbReference type="AlphaFoldDB" id="A0A1X2GID6"/>
<accession>A0A1X2GID6</accession>